<dbReference type="PANTHER" id="PTHR30576:SF4">
    <property type="entry name" value="UNDECAPRENYL-PHOSPHATE GALACTOSE PHOSPHOTRANSFERASE"/>
    <property type="match status" value="1"/>
</dbReference>
<keyword evidence="12" id="KW-1185">Reference proteome</keyword>
<evidence type="ECO:0000313" key="11">
    <source>
        <dbReference type="EMBL" id="SEP95425.1"/>
    </source>
</evidence>
<organism evidence="11 12">
    <name type="scientific">Thalassovita taeanensis</name>
    <dbReference type="NCBI Taxonomy" id="657014"/>
    <lineage>
        <taxon>Bacteria</taxon>
        <taxon>Pseudomonadati</taxon>
        <taxon>Pseudomonadota</taxon>
        <taxon>Alphaproteobacteria</taxon>
        <taxon>Rhodobacterales</taxon>
        <taxon>Roseobacteraceae</taxon>
        <taxon>Thalassovita</taxon>
    </lineage>
</organism>
<comment type="similarity">
    <text evidence="2">Belongs to the bacterial sugar transferase family.</text>
</comment>
<dbReference type="GO" id="GO:0005886">
    <property type="term" value="C:plasma membrane"/>
    <property type="evidence" value="ECO:0007669"/>
    <property type="project" value="UniProtKB-SubCell"/>
</dbReference>
<evidence type="ECO:0000256" key="4">
    <source>
        <dbReference type="ARBA" id="ARBA00022679"/>
    </source>
</evidence>
<evidence type="ECO:0000256" key="7">
    <source>
        <dbReference type="ARBA" id="ARBA00023136"/>
    </source>
</evidence>
<keyword evidence="3" id="KW-1003">Cell membrane</keyword>
<dbReference type="GO" id="GO:0016780">
    <property type="term" value="F:phosphotransferase activity, for other substituted phosphate groups"/>
    <property type="evidence" value="ECO:0007669"/>
    <property type="project" value="TreeGrafter"/>
</dbReference>
<feature type="domain" description="Bacterial sugar transferase" evidence="10">
    <location>
        <begin position="36"/>
        <end position="224"/>
    </location>
</feature>
<keyword evidence="5 9" id="KW-0812">Transmembrane</keyword>
<keyword evidence="8" id="KW-0270">Exopolysaccharide synthesis</keyword>
<protein>
    <submittedName>
        <fullName evidence="11">Sugar transferase involved in LPS biosynthesis (Colanic, teichoic acid)</fullName>
    </submittedName>
</protein>
<evidence type="ECO:0000256" key="5">
    <source>
        <dbReference type="ARBA" id="ARBA00022692"/>
    </source>
</evidence>
<evidence type="ECO:0000256" key="1">
    <source>
        <dbReference type="ARBA" id="ARBA00004236"/>
    </source>
</evidence>
<reference evidence="11 12" key="1">
    <citation type="submission" date="2016-10" db="EMBL/GenBank/DDBJ databases">
        <authorList>
            <person name="de Groot N.N."/>
        </authorList>
    </citation>
    <scope>NUCLEOTIDE SEQUENCE [LARGE SCALE GENOMIC DNA]</scope>
    <source>
        <strain evidence="11 12">DSM 22007</strain>
    </source>
</reference>
<evidence type="ECO:0000256" key="8">
    <source>
        <dbReference type="ARBA" id="ARBA00023169"/>
    </source>
</evidence>
<keyword evidence="6 9" id="KW-1133">Transmembrane helix</keyword>
<dbReference type="Proteomes" id="UP000198634">
    <property type="component" value="Unassembled WGS sequence"/>
</dbReference>
<dbReference type="AlphaFoldDB" id="A0A1H9C2C6"/>
<feature type="transmembrane region" description="Helical" evidence="9">
    <location>
        <begin position="41"/>
        <end position="64"/>
    </location>
</feature>
<dbReference type="Pfam" id="PF02397">
    <property type="entry name" value="Bac_transf"/>
    <property type="match status" value="1"/>
</dbReference>
<evidence type="ECO:0000256" key="2">
    <source>
        <dbReference type="ARBA" id="ARBA00006464"/>
    </source>
</evidence>
<evidence type="ECO:0000256" key="6">
    <source>
        <dbReference type="ARBA" id="ARBA00022989"/>
    </source>
</evidence>
<accession>A0A1H9C2C6</accession>
<dbReference type="PANTHER" id="PTHR30576">
    <property type="entry name" value="COLANIC BIOSYNTHESIS UDP-GLUCOSE LIPID CARRIER TRANSFERASE"/>
    <property type="match status" value="1"/>
</dbReference>
<name>A0A1H9C2C6_9RHOB</name>
<proteinExistence type="inferred from homology"/>
<dbReference type="InterPro" id="IPR003362">
    <property type="entry name" value="Bact_transf"/>
</dbReference>
<comment type="subcellular location">
    <subcellularLocation>
        <location evidence="1">Cell membrane</location>
    </subcellularLocation>
</comment>
<evidence type="ECO:0000256" key="3">
    <source>
        <dbReference type="ARBA" id="ARBA00022475"/>
    </source>
</evidence>
<keyword evidence="7 9" id="KW-0472">Membrane</keyword>
<dbReference type="GO" id="GO:0000271">
    <property type="term" value="P:polysaccharide biosynthetic process"/>
    <property type="evidence" value="ECO:0007669"/>
    <property type="project" value="UniProtKB-KW"/>
</dbReference>
<gene>
    <name evidence="11" type="ORF">SAMN04488092_103102</name>
</gene>
<evidence type="ECO:0000313" key="12">
    <source>
        <dbReference type="Proteomes" id="UP000198634"/>
    </source>
</evidence>
<evidence type="ECO:0000256" key="9">
    <source>
        <dbReference type="SAM" id="Phobius"/>
    </source>
</evidence>
<keyword evidence="4 11" id="KW-0808">Transferase</keyword>
<sequence>MNMQMNPVYEPAQIVVPASGRSSALWHRGLYRIAGKRALDLTLALLITPPVVVILAVLAAVIALDGRSPFYLQKRVGLHGRVFRMWKLRSMVDDADQVLATYLAANPDAKAEWDHTQKLKNDPRITRFGHFIRRTSLDELPQLVNVLKGEMSMVGPRPMMCEQRAIYPGTEYYAMRPGITGFWQTSARNESSFRDRAMFDASYFRKLSLLTDLKVMADTFRVVIQATGH</sequence>
<dbReference type="STRING" id="657014.SAMN04488092_103102"/>
<dbReference type="EMBL" id="FOEP01000003">
    <property type="protein sequence ID" value="SEP95425.1"/>
    <property type="molecule type" value="Genomic_DNA"/>
</dbReference>
<evidence type="ECO:0000259" key="10">
    <source>
        <dbReference type="Pfam" id="PF02397"/>
    </source>
</evidence>